<dbReference type="eggNOG" id="KOG1631">
    <property type="taxonomic scope" value="Eukaryota"/>
</dbReference>
<dbReference type="EnsemblMetazoa" id="CPIJ020140-RA">
    <property type="protein sequence ID" value="CPIJ020140-PA"/>
    <property type="gene ID" value="CPIJ020140"/>
</dbReference>
<evidence type="ECO:0000256" key="1">
    <source>
        <dbReference type="SAM" id="MobiDB-lite"/>
    </source>
</evidence>
<protein>
    <submittedName>
        <fullName evidence="3">Signal sequence receptor</fullName>
    </submittedName>
</protein>
<dbReference type="Proteomes" id="UP000002320">
    <property type="component" value="Unassembled WGS sequence"/>
</dbReference>
<accession>B0XLR7</accession>
<feature type="region of interest" description="Disordered" evidence="1">
    <location>
        <begin position="26"/>
        <end position="57"/>
    </location>
</feature>
<keyword evidence="2" id="KW-0732">Signal</keyword>
<sequence>MATGQALLVLPTVLLTVDGGSRLKAQAAEDKLDTEVEREDASRTDQAEETEMDDEPETTKFRQYVPVVDPFATLRWIWFAIKPGHEATVSYSFLPSDSFAGHPFWLNIALFYRDASSNQFSEAVFNEIVSIRSTSARTARRFSMVLLLVLGQQFLGSYGKCKRSSAVHKTVKTGTTNTRDVDYEWIPAKTLKKIQNSLKGAKCSPSKALGSEAGRRRRLNPSRVSMLATISGTLFWSILPLRSLRAEILTGHTQSTTQLGQSVDGTLKFYLYGQEVT</sequence>
<feature type="chain" id="PRO_5011409526" evidence="2">
    <location>
        <begin position="20"/>
        <end position="277"/>
    </location>
</feature>
<evidence type="ECO:0000313" key="3">
    <source>
        <dbReference type="EMBL" id="EDS34732.1"/>
    </source>
</evidence>
<reference evidence="3" key="1">
    <citation type="submission" date="2007-03" db="EMBL/GenBank/DDBJ databases">
        <title>Annotation of Culex pipiens quinquefasciatus.</title>
        <authorList>
            <consortium name="The Broad Institute Genome Sequencing Platform"/>
            <person name="Atkinson P.W."/>
            <person name="Hemingway J."/>
            <person name="Christensen B.M."/>
            <person name="Higgs S."/>
            <person name="Kodira C."/>
            <person name="Hannick L."/>
            <person name="Megy K."/>
            <person name="O'Leary S."/>
            <person name="Pearson M."/>
            <person name="Haas B.J."/>
            <person name="Mauceli E."/>
            <person name="Wortman J.R."/>
            <person name="Lee N.H."/>
            <person name="Guigo R."/>
            <person name="Stanke M."/>
            <person name="Alvarado L."/>
            <person name="Amedeo P."/>
            <person name="Antoine C.H."/>
            <person name="Arensburger P."/>
            <person name="Bidwell S.L."/>
            <person name="Crawford M."/>
            <person name="Camaro F."/>
            <person name="Devon K."/>
            <person name="Engels R."/>
            <person name="Hammond M."/>
            <person name="Howarth C."/>
            <person name="Koehrsen M."/>
            <person name="Lawson D."/>
            <person name="Montgomery P."/>
            <person name="Nene V."/>
            <person name="Nusbaum C."/>
            <person name="Puiu D."/>
            <person name="Romero-Severson J."/>
            <person name="Severson D.W."/>
            <person name="Shumway M."/>
            <person name="Sisk P."/>
            <person name="Stolte C."/>
            <person name="Zeng Q."/>
            <person name="Eisenstadt E."/>
            <person name="Fraser-Liggett C."/>
            <person name="Strausberg R."/>
            <person name="Galagan J."/>
            <person name="Birren B."/>
            <person name="Collins F.H."/>
        </authorList>
    </citation>
    <scope>NUCLEOTIDE SEQUENCE [LARGE SCALE GENOMIC DNA]</scope>
    <source>
        <strain evidence="3">JHB</strain>
    </source>
</reference>
<dbReference type="VEuPathDB" id="VectorBase:CQUJHB009363"/>
<evidence type="ECO:0000313" key="4">
    <source>
        <dbReference type="EnsemblMetazoa" id="CPIJ020140-PA"/>
    </source>
</evidence>
<keyword evidence="5" id="KW-1185">Reference proteome</keyword>
<dbReference type="VEuPathDB" id="VectorBase:CPIJ020140"/>
<dbReference type="STRING" id="7176.B0XLR7"/>
<dbReference type="InParanoid" id="B0XLR7"/>
<gene>
    <name evidence="4" type="primary">6054718</name>
    <name evidence="3" type="ORF">CpipJ_CPIJ020140</name>
</gene>
<organism>
    <name type="scientific">Culex quinquefasciatus</name>
    <name type="common">Southern house mosquito</name>
    <name type="synonym">Culex pungens</name>
    <dbReference type="NCBI Taxonomy" id="7176"/>
    <lineage>
        <taxon>Eukaryota</taxon>
        <taxon>Metazoa</taxon>
        <taxon>Ecdysozoa</taxon>
        <taxon>Arthropoda</taxon>
        <taxon>Hexapoda</taxon>
        <taxon>Insecta</taxon>
        <taxon>Pterygota</taxon>
        <taxon>Neoptera</taxon>
        <taxon>Endopterygota</taxon>
        <taxon>Diptera</taxon>
        <taxon>Nematocera</taxon>
        <taxon>Culicoidea</taxon>
        <taxon>Culicidae</taxon>
        <taxon>Culicinae</taxon>
        <taxon>Culicini</taxon>
        <taxon>Culex</taxon>
        <taxon>Culex</taxon>
    </lineage>
</organism>
<dbReference type="PANTHER" id="PTHR12924:SF0">
    <property type="entry name" value="TRANSLOCON-ASSOCIATED PROTEIN SUBUNIT ALPHA"/>
    <property type="match status" value="1"/>
</dbReference>
<dbReference type="KEGG" id="cqu:CpipJ_CPIJ020140"/>
<feature type="signal peptide" evidence="2">
    <location>
        <begin position="1"/>
        <end position="19"/>
    </location>
</feature>
<feature type="compositionally biased region" description="Basic and acidic residues" evidence="1">
    <location>
        <begin position="27"/>
        <end position="46"/>
    </location>
</feature>
<dbReference type="PANTHER" id="PTHR12924">
    <property type="entry name" value="TRANSLOCON-ASSOCIATED PROTEIN, ALPHA SUBUNIT"/>
    <property type="match status" value="1"/>
</dbReference>
<keyword evidence="3" id="KW-0675">Receptor</keyword>
<dbReference type="OrthoDB" id="1926781at2759"/>
<reference evidence="4" key="2">
    <citation type="submission" date="2021-02" db="UniProtKB">
        <authorList>
            <consortium name="EnsemblMetazoa"/>
        </authorList>
    </citation>
    <scope>IDENTIFICATION</scope>
    <source>
        <strain evidence="4">JHB</strain>
    </source>
</reference>
<evidence type="ECO:0000256" key="2">
    <source>
        <dbReference type="SAM" id="SignalP"/>
    </source>
</evidence>
<evidence type="ECO:0000313" key="5">
    <source>
        <dbReference type="Proteomes" id="UP000002320"/>
    </source>
</evidence>
<feature type="compositionally biased region" description="Acidic residues" evidence="1">
    <location>
        <begin position="47"/>
        <end position="56"/>
    </location>
</feature>
<dbReference type="EMBL" id="DS234678">
    <property type="protein sequence ID" value="EDS34732.1"/>
    <property type="molecule type" value="Genomic_DNA"/>
</dbReference>
<dbReference type="AlphaFoldDB" id="B0XLR7"/>
<dbReference type="HOGENOM" id="CLU_1005620_0_0_1"/>
<dbReference type="GO" id="GO:0005783">
    <property type="term" value="C:endoplasmic reticulum"/>
    <property type="evidence" value="ECO:0007669"/>
    <property type="project" value="TreeGrafter"/>
</dbReference>
<name>B0XLR7_CULQU</name>
<proteinExistence type="predicted"/>